<evidence type="ECO:0000259" key="11">
    <source>
        <dbReference type="Pfam" id="PF00413"/>
    </source>
</evidence>
<evidence type="ECO:0000256" key="5">
    <source>
        <dbReference type="ARBA" id="ARBA00022729"/>
    </source>
</evidence>
<feature type="signal peptide" evidence="10">
    <location>
        <begin position="1"/>
        <end position="19"/>
    </location>
</feature>
<evidence type="ECO:0000256" key="4">
    <source>
        <dbReference type="ARBA" id="ARBA00022723"/>
    </source>
</evidence>
<evidence type="ECO:0000256" key="6">
    <source>
        <dbReference type="ARBA" id="ARBA00022801"/>
    </source>
</evidence>
<reference evidence="12 13" key="1">
    <citation type="submission" date="2022-05" db="EMBL/GenBank/DDBJ databases">
        <authorList>
            <consortium name="Genoscope - CEA"/>
            <person name="William W."/>
        </authorList>
    </citation>
    <scope>NUCLEOTIDE SEQUENCE [LARGE SCALE GENOMIC DNA]</scope>
</reference>
<name>A0ABN8P1Y2_9CNID</name>
<comment type="similarity">
    <text evidence="2">Belongs to the peptidase M10A family.</text>
</comment>
<dbReference type="PANTHER" id="PTHR10201:SF291">
    <property type="entry name" value="MATRIX METALLOPROTEINASE 1, ISOFORM C-RELATED"/>
    <property type="match status" value="1"/>
</dbReference>
<dbReference type="Gene3D" id="3.40.390.10">
    <property type="entry name" value="Collagenase (Catalytic Domain)"/>
    <property type="match status" value="1"/>
</dbReference>
<dbReference type="InterPro" id="IPR021190">
    <property type="entry name" value="Pept_M10A"/>
</dbReference>
<dbReference type="Pfam" id="PF00413">
    <property type="entry name" value="Peptidase_M10"/>
    <property type="match status" value="1"/>
</dbReference>
<dbReference type="Proteomes" id="UP001159405">
    <property type="component" value="Unassembled WGS sequence"/>
</dbReference>
<keyword evidence="13" id="KW-1185">Reference proteome</keyword>
<evidence type="ECO:0000256" key="1">
    <source>
        <dbReference type="ARBA" id="ARBA00001947"/>
    </source>
</evidence>
<dbReference type="SUPFAM" id="SSF47090">
    <property type="entry name" value="PGBD-like"/>
    <property type="match status" value="1"/>
</dbReference>
<comment type="cofactor">
    <cofactor evidence="1">
        <name>Zn(2+)</name>
        <dbReference type="ChEBI" id="CHEBI:29105"/>
    </cofactor>
</comment>
<organism evidence="12 13">
    <name type="scientific">Porites lobata</name>
    <dbReference type="NCBI Taxonomy" id="104759"/>
    <lineage>
        <taxon>Eukaryota</taxon>
        <taxon>Metazoa</taxon>
        <taxon>Cnidaria</taxon>
        <taxon>Anthozoa</taxon>
        <taxon>Hexacorallia</taxon>
        <taxon>Scleractinia</taxon>
        <taxon>Fungiina</taxon>
        <taxon>Poritidae</taxon>
        <taxon>Porites</taxon>
    </lineage>
</organism>
<dbReference type="EMBL" id="CALNXK010000047">
    <property type="protein sequence ID" value="CAH3129985.1"/>
    <property type="molecule type" value="Genomic_DNA"/>
</dbReference>
<dbReference type="SUPFAM" id="SSF55486">
    <property type="entry name" value="Metalloproteases ('zincins'), catalytic domain"/>
    <property type="match status" value="1"/>
</dbReference>
<dbReference type="InterPro" id="IPR036365">
    <property type="entry name" value="PGBD-like_sf"/>
</dbReference>
<evidence type="ECO:0000256" key="7">
    <source>
        <dbReference type="ARBA" id="ARBA00022833"/>
    </source>
</evidence>
<gene>
    <name evidence="12" type="ORF">PLOB_00034367</name>
</gene>
<dbReference type="PROSITE" id="PS00546">
    <property type="entry name" value="CYSTEINE_SWITCH"/>
    <property type="match status" value="1"/>
</dbReference>
<keyword evidence="8" id="KW-0482">Metalloprotease</keyword>
<feature type="domain" description="Peptidase M10 metallopeptidase" evidence="11">
    <location>
        <begin position="93"/>
        <end position="146"/>
    </location>
</feature>
<accession>A0ABN8P1Y2</accession>
<evidence type="ECO:0000256" key="2">
    <source>
        <dbReference type="ARBA" id="ARBA00010370"/>
    </source>
</evidence>
<dbReference type="InterPro" id="IPR021158">
    <property type="entry name" value="Pept_M10A_Zn_BS"/>
</dbReference>
<evidence type="ECO:0000256" key="10">
    <source>
        <dbReference type="SAM" id="SignalP"/>
    </source>
</evidence>
<keyword evidence="5 10" id="KW-0732">Signal</keyword>
<dbReference type="PRINTS" id="PR00138">
    <property type="entry name" value="MATRIXIN"/>
</dbReference>
<evidence type="ECO:0000313" key="13">
    <source>
        <dbReference type="Proteomes" id="UP001159405"/>
    </source>
</evidence>
<keyword evidence="4" id="KW-0479">Metal-binding</keyword>
<keyword evidence="3" id="KW-0645">Protease</keyword>
<protein>
    <recommendedName>
        <fullName evidence="11">Peptidase M10 metallopeptidase domain-containing protein</fullName>
    </recommendedName>
</protein>
<evidence type="ECO:0000256" key="3">
    <source>
        <dbReference type="ARBA" id="ARBA00022670"/>
    </source>
</evidence>
<dbReference type="InterPro" id="IPR001818">
    <property type="entry name" value="Pept_M10_metallopeptidase"/>
</dbReference>
<keyword evidence="7" id="KW-0862">Zinc</keyword>
<comment type="caution">
    <text evidence="12">The sequence shown here is derived from an EMBL/GenBank/DDBJ whole genome shotgun (WGS) entry which is preliminary data.</text>
</comment>
<proteinExistence type="inferred from homology"/>
<dbReference type="InterPro" id="IPR024079">
    <property type="entry name" value="MetalloPept_cat_dom_sf"/>
</dbReference>
<evidence type="ECO:0000313" key="12">
    <source>
        <dbReference type="EMBL" id="CAH3129985.1"/>
    </source>
</evidence>
<dbReference type="PANTHER" id="PTHR10201">
    <property type="entry name" value="MATRIX METALLOPROTEINASE"/>
    <property type="match status" value="1"/>
</dbReference>
<feature type="chain" id="PRO_5047283037" description="Peptidase M10 metallopeptidase domain-containing protein" evidence="10">
    <location>
        <begin position="20"/>
        <end position="147"/>
    </location>
</feature>
<sequence length="147" mass="16538">MTLFSVLFAVFLSLTFVFAEDDDKTMALKYLSQYHYVSPARSGNHNVKTATFAGLPVTGELDDATIKQMKKPRCGMPDVDEDGRAKRYKTGSKWSKEQLKYFVEHGADLPHSTQDSVFEKALKFWSDVSGLSFSKASNAREADLKIR</sequence>
<keyword evidence="6" id="KW-0378">Hydrolase</keyword>
<keyword evidence="9" id="KW-0865">Zymogen</keyword>
<evidence type="ECO:0000256" key="8">
    <source>
        <dbReference type="ARBA" id="ARBA00023049"/>
    </source>
</evidence>
<evidence type="ECO:0000256" key="9">
    <source>
        <dbReference type="ARBA" id="ARBA00023145"/>
    </source>
</evidence>